<reference evidence="13 14" key="1">
    <citation type="journal article" date="2018" name="Nat. Genet.">
        <title>The Rosa genome provides new insights in the design of modern roses.</title>
        <authorList>
            <person name="Bendahmane M."/>
        </authorList>
    </citation>
    <scope>NUCLEOTIDE SEQUENCE [LARGE SCALE GENOMIC DNA]</scope>
    <source>
        <strain evidence="14">cv. Old Blush</strain>
    </source>
</reference>
<dbReference type="GO" id="GO:0005634">
    <property type="term" value="C:nucleus"/>
    <property type="evidence" value="ECO:0007669"/>
    <property type="project" value="UniProtKB-SubCell"/>
</dbReference>
<name>A0A2P6RTN4_ROSCH</name>
<dbReference type="PANTHER" id="PTHR45940">
    <property type="entry name" value="WUSCHEL-RELATED HOMEOBOX 1-RELATED"/>
    <property type="match status" value="1"/>
</dbReference>
<evidence type="ECO:0000256" key="6">
    <source>
        <dbReference type="ARBA" id="ARBA00023163"/>
    </source>
</evidence>
<dbReference type="GO" id="GO:0003677">
    <property type="term" value="F:DNA binding"/>
    <property type="evidence" value="ECO:0007669"/>
    <property type="project" value="UniProtKB-UniRule"/>
</dbReference>
<dbReference type="Proteomes" id="UP000238479">
    <property type="component" value="Chromosome 2"/>
</dbReference>
<dbReference type="STRING" id="74649.A0A2P6RTN4"/>
<protein>
    <submittedName>
        <fullName evidence="13">Putative transcription factor Homobox-WOX family</fullName>
    </submittedName>
</protein>
<dbReference type="Gene3D" id="1.10.10.60">
    <property type="entry name" value="Homeodomain-like"/>
    <property type="match status" value="1"/>
</dbReference>
<evidence type="ECO:0000256" key="3">
    <source>
        <dbReference type="ARBA" id="ARBA00023015"/>
    </source>
</evidence>
<evidence type="ECO:0000256" key="5">
    <source>
        <dbReference type="ARBA" id="ARBA00023155"/>
    </source>
</evidence>
<feature type="compositionally biased region" description="Polar residues" evidence="11">
    <location>
        <begin position="98"/>
        <end position="109"/>
    </location>
</feature>
<evidence type="ECO:0000256" key="1">
    <source>
        <dbReference type="ARBA" id="ARBA00004123"/>
    </source>
</evidence>
<feature type="region of interest" description="Disordered" evidence="11">
    <location>
        <begin position="91"/>
        <end position="110"/>
    </location>
</feature>
<evidence type="ECO:0000256" key="10">
    <source>
        <dbReference type="RuleBase" id="RU000682"/>
    </source>
</evidence>
<evidence type="ECO:0000256" key="8">
    <source>
        <dbReference type="ARBA" id="ARBA00024040"/>
    </source>
</evidence>
<evidence type="ECO:0000256" key="7">
    <source>
        <dbReference type="ARBA" id="ARBA00023242"/>
    </source>
</evidence>
<evidence type="ECO:0000259" key="12">
    <source>
        <dbReference type="PROSITE" id="PS50071"/>
    </source>
</evidence>
<evidence type="ECO:0000313" key="14">
    <source>
        <dbReference type="Proteomes" id="UP000238479"/>
    </source>
</evidence>
<dbReference type="SUPFAM" id="SSF46689">
    <property type="entry name" value="Homeodomain-like"/>
    <property type="match status" value="1"/>
</dbReference>
<dbReference type="PROSITE" id="PS50071">
    <property type="entry name" value="HOMEOBOX_2"/>
    <property type="match status" value="1"/>
</dbReference>
<comment type="caution">
    <text evidence="13">The sequence shown here is derived from an EMBL/GenBank/DDBJ whole genome shotgun (WGS) entry which is preliminary data.</text>
</comment>
<gene>
    <name evidence="13" type="ORF">RchiOBHm_Chr2g0125901</name>
</gene>
<evidence type="ECO:0000313" key="13">
    <source>
        <dbReference type="EMBL" id="PRQ49797.1"/>
    </source>
</evidence>
<dbReference type="GO" id="GO:0099402">
    <property type="term" value="P:plant organ development"/>
    <property type="evidence" value="ECO:0007669"/>
    <property type="project" value="InterPro"/>
</dbReference>
<keyword evidence="3" id="KW-0805">Transcription regulation</keyword>
<organism evidence="13 14">
    <name type="scientific">Rosa chinensis</name>
    <name type="common">China rose</name>
    <dbReference type="NCBI Taxonomy" id="74649"/>
    <lineage>
        <taxon>Eukaryota</taxon>
        <taxon>Viridiplantae</taxon>
        <taxon>Streptophyta</taxon>
        <taxon>Embryophyta</taxon>
        <taxon>Tracheophyta</taxon>
        <taxon>Spermatophyta</taxon>
        <taxon>Magnoliopsida</taxon>
        <taxon>eudicotyledons</taxon>
        <taxon>Gunneridae</taxon>
        <taxon>Pentapetalae</taxon>
        <taxon>rosids</taxon>
        <taxon>fabids</taxon>
        <taxon>Rosales</taxon>
        <taxon>Rosaceae</taxon>
        <taxon>Rosoideae</taxon>
        <taxon>Rosoideae incertae sedis</taxon>
        <taxon>Rosa</taxon>
    </lineage>
</organism>
<dbReference type="SMART" id="SM00389">
    <property type="entry name" value="HOX"/>
    <property type="match status" value="1"/>
</dbReference>
<dbReference type="AlphaFoldDB" id="A0A2P6RTN4"/>
<feature type="DNA-binding region" description="Homeobox" evidence="9">
    <location>
        <begin position="104"/>
        <end position="169"/>
    </location>
</feature>
<feature type="domain" description="Homeobox" evidence="12">
    <location>
        <begin position="102"/>
        <end position="168"/>
    </location>
</feature>
<evidence type="ECO:0000256" key="2">
    <source>
        <dbReference type="ARBA" id="ARBA00022473"/>
    </source>
</evidence>
<dbReference type="GO" id="GO:0003700">
    <property type="term" value="F:DNA-binding transcription factor activity"/>
    <property type="evidence" value="ECO:0007669"/>
    <property type="project" value="InterPro"/>
</dbReference>
<dbReference type="Pfam" id="PF00046">
    <property type="entry name" value="Homeodomain"/>
    <property type="match status" value="1"/>
</dbReference>
<keyword evidence="6" id="KW-0804">Transcription</keyword>
<dbReference type="InterPro" id="IPR044555">
    <property type="entry name" value="WUSCHEL-like"/>
</dbReference>
<evidence type="ECO:0000256" key="4">
    <source>
        <dbReference type="ARBA" id="ARBA00023125"/>
    </source>
</evidence>
<accession>A0A2P6RTN4</accession>
<keyword evidence="4 9" id="KW-0238">DNA-binding</keyword>
<proteinExistence type="inferred from homology"/>
<dbReference type="EMBL" id="PDCK01000040">
    <property type="protein sequence ID" value="PRQ49797.1"/>
    <property type="molecule type" value="Genomic_DNA"/>
</dbReference>
<sequence>MCPSRVNNFSVFLGDFNPTRRFNLRDRRSNGGDLLTRSRNRCILSDCSLQKKILPSSSLSLSTLQPFFRNSNPFFINMEPQTLQLMEQQTQQQIEDGGNNQAAGTNNRWAPTPPQLRILKGLYYDKGFKYPTPEQIQEICLHLKQYGQIEDKNVFFWFQNLKARERQKLKEFRNVPVGGSLDLNFGSTSSTDDGRSIDLNFGSRVGYGVDPYSSSPFNTNTSTTSFGTTGGQSFMEQRGGDHQEIETLPLFPMHGEDIFGNMKTTSEGGGGYGGGSHISLELSLNSYRDADMA</sequence>
<dbReference type="PANTHER" id="PTHR45940:SF2">
    <property type="entry name" value="WUSCHEL-RELATED HOMEOBOX 1"/>
    <property type="match status" value="1"/>
</dbReference>
<evidence type="ECO:0000256" key="11">
    <source>
        <dbReference type="SAM" id="MobiDB-lite"/>
    </source>
</evidence>
<dbReference type="InterPro" id="IPR001356">
    <property type="entry name" value="HD"/>
</dbReference>
<comment type="subcellular location">
    <subcellularLocation>
        <location evidence="1 9 10">Nucleus</location>
    </subcellularLocation>
</comment>
<dbReference type="InterPro" id="IPR009057">
    <property type="entry name" value="Homeodomain-like_sf"/>
</dbReference>
<keyword evidence="7 9" id="KW-0539">Nucleus</keyword>
<comment type="similarity">
    <text evidence="8">Belongs to the WUS homeobox family.</text>
</comment>
<dbReference type="Gramene" id="PRQ49797">
    <property type="protein sequence ID" value="PRQ49797"/>
    <property type="gene ID" value="RchiOBHm_Chr2g0125901"/>
</dbReference>
<keyword evidence="5 9" id="KW-0371">Homeobox</keyword>
<evidence type="ECO:0000256" key="9">
    <source>
        <dbReference type="PROSITE-ProRule" id="PRU00108"/>
    </source>
</evidence>
<keyword evidence="14" id="KW-1185">Reference proteome</keyword>
<keyword evidence="2" id="KW-0217">Developmental protein</keyword>